<sequence>MTQDLKFVIVGDCDIGKTTLLNVYSNGAISENYYTSVLNNYIANEMYNEKSISMSLNDAPSQVELSSIRPLLYENADLYFICYYIDNQQSLLSIRSQWVPEIYSFCKQHGEPKPQFVVIGLKDYQHRDDDFQPNNVLDGQAETIAKEIGARGHIVCSLLNYGEVQKVFKLGIRICLDKKMKNFISITFNQDNQELIEEYDYNQGELYQALTGIVEKKGGDQSISISKGDIVKVINKGLLSLTIEKDGKTGKVPKGKLRTLYPGHIVYQQSMKHSQPVQQTKTETSISQEQIHSTEQQQIIHDTSIPKRPPPPIPKQRVIPPNSGKSEDKDIEINIPFNTSWKISDFEQKERLGKGGFGIVRHVIEKSTQSHMAWKEMDYEEEKEKEMVNKEKDQTLNICRIITKATSSSFLHVVQPLGFFISDDERKAYLVMEFCAGGDLRKYINNMKKSGMEISPQKAYQMIGYIAISLIQLHASGIIHSDLKPENVLLTEDFKVKLADFGLSRQLQVGREYTTNHGGTFLYQGPEILRNKSKAQVGEENSIPQKIIQTTYADIWAFGVMMFELLAQRHPFFNDKTEGDISAEEFIHRVVDLPPAELPDHYPLKLKNLIKQMLVKDPSQRKSAQEILEVPQVTAALEGK</sequence>
<feature type="binding site" evidence="7">
    <location>
        <begin position="486"/>
        <end position="487"/>
    </location>
    <ligand>
        <name>ATP</name>
        <dbReference type="ChEBI" id="CHEBI:30616"/>
    </ligand>
</feature>
<evidence type="ECO:0000256" key="4">
    <source>
        <dbReference type="ARBA" id="ARBA00022777"/>
    </source>
</evidence>
<comment type="caution">
    <text evidence="11">The sequence shown here is derived from an EMBL/GenBank/DDBJ whole genome shotgun (WGS) entry which is preliminary data.</text>
</comment>
<feature type="domain" description="Protein kinase" evidence="10">
    <location>
        <begin position="346"/>
        <end position="633"/>
    </location>
</feature>
<evidence type="ECO:0000256" key="5">
    <source>
        <dbReference type="ARBA" id="ARBA00022840"/>
    </source>
</evidence>
<dbReference type="InterPro" id="IPR027417">
    <property type="entry name" value="P-loop_NTPase"/>
</dbReference>
<name>A0A5J4WPM0_9EUKA</name>
<evidence type="ECO:0000256" key="1">
    <source>
        <dbReference type="ARBA" id="ARBA00022527"/>
    </source>
</evidence>
<dbReference type="InterPro" id="IPR008271">
    <property type="entry name" value="Ser/Thr_kinase_AS"/>
</dbReference>
<evidence type="ECO:0000313" key="11">
    <source>
        <dbReference type="EMBL" id="KAA6396556.1"/>
    </source>
</evidence>
<dbReference type="GO" id="GO:0003924">
    <property type="term" value="F:GTPase activity"/>
    <property type="evidence" value="ECO:0007669"/>
    <property type="project" value="InterPro"/>
</dbReference>
<dbReference type="OrthoDB" id="8830751at2759"/>
<proteinExistence type="predicted"/>
<dbReference type="InterPro" id="IPR001806">
    <property type="entry name" value="Small_GTPase"/>
</dbReference>
<feature type="binding site" evidence="7">
    <location>
        <position position="500"/>
    </location>
    <ligand>
        <name>ATP</name>
        <dbReference type="ChEBI" id="CHEBI:30616"/>
    </ligand>
</feature>
<dbReference type="Gene3D" id="3.40.50.300">
    <property type="entry name" value="P-loop containing nucleotide triphosphate hydrolases"/>
    <property type="match status" value="1"/>
</dbReference>
<dbReference type="InterPro" id="IPR000719">
    <property type="entry name" value="Prot_kinase_dom"/>
</dbReference>
<evidence type="ECO:0000256" key="6">
    <source>
        <dbReference type="PIRSR" id="PIRSR630616-1"/>
    </source>
</evidence>
<evidence type="ECO:0000256" key="7">
    <source>
        <dbReference type="PIRSR" id="PIRSR630616-2"/>
    </source>
</evidence>
<dbReference type="PROSITE" id="PS51419">
    <property type="entry name" value="RAB"/>
    <property type="match status" value="1"/>
</dbReference>
<dbReference type="PROSITE" id="PS51420">
    <property type="entry name" value="RHO"/>
    <property type="match status" value="1"/>
</dbReference>
<keyword evidence="2" id="KW-0808">Transferase</keyword>
<reference evidence="11 12" key="1">
    <citation type="submission" date="2019-03" db="EMBL/GenBank/DDBJ databases">
        <title>Single cell metagenomics reveals metabolic interactions within the superorganism composed of flagellate Streblomastix strix and complex community of Bacteroidetes bacteria on its surface.</title>
        <authorList>
            <person name="Treitli S.C."/>
            <person name="Kolisko M."/>
            <person name="Husnik F."/>
            <person name="Keeling P."/>
            <person name="Hampl V."/>
        </authorList>
    </citation>
    <scope>NUCLEOTIDE SEQUENCE [LARGE SCALE GENOMIC DNA]</scope>
    <source>
        <strain evidence="11">ST1C</strain>
    </source>
</reference>
<dbReference type="SMART" id="SM00220">
    <property type="entry name" value="S_TKc"/>
    <property type="match status" value="1"/>
</dbReference>
<feature type="binding site" evidence="7">
    <location>
        <position position="375"/>
    </location>
    <ligand>
        <name>ATP</name>
        <dbReference type="ChEBI" id="CHEBI:30616"/>
    </ligand>
</feature>
<evidence type="ECO:0000256" key="2">
    <source>
        <dbReference type="ARBA" id="ARBA00022679"/>
    </source>
</evidence>
<keyword evidence="3 7" id="KW-0547">Nucleotide-binding</keyword>
<dbReference type="InterPro" id="IPR011009">
    <property type="entry name" value="Kinase-like_dom_sf"/>
</dbReference>
<feature type="compositionally biased region" description="Polar residues" evidence="9">
    <location>
        <begin position="271"/>
        <end position="301"/>
    </location>
</feature>
<feature type="cross-link" description="Glycyl lysine isopeptide (Lys-Gly) (interchain with G-Cter in SUMO2)" evidence="8">
    <location>
        <position position="484"/>
    </location>
</feature>
<dbReference type="InterPro" id="IPR030616">
    <property type="entry name" value="Aur-like"/>
</dbReference>
<dbReference type="SMART" id="SM00175">
    <property type="entry name" value="RAB"/>
    <property type="match status" value="1"/>
</dbReference>
<keyword evidence="1" id="KW-0723">Serine/threonine-protein kinase</keyword>
<dbReference type="SMART" id="SM00174">
    <property type="entry name" value="RHO"/>
    <property type="match status" value="1"/>
</dbReference>
<dbReference type="PANTHER" id="PTHR24350">
    <property type="entry name" value="SERINE/THREONINE-PROTEIN KINASE IAL-RELATED"/>
    <property type="match status" value="1"/>
</dbReference>
<dbReference type="GO" id="GO:0005525">
    <property type="term" value="F:GTP binding"/>
    <property type="evidence" value="ECO:0007669"/>
    <property type="project" value="InterPro"/>
</dbReference>
<dbReference type="Pfam" id="PF00071">
    <property type="entry name" value="Ras"/>
    <property type="match status" value="1"/>
</dbReference>
<protein>
    <submittedName>
        <fullName evidence="11">Putative NEK protein kinase</fullName>
    </submittedName>
</protein>
<gene>
    <name evidence="11" type="ORF">EZS28_007918</name>
</gene>
<dbReference type="AlphaFoldDB" id="A0A5J4WPM0"/>
<evidence type="ECO:0000313" key="12">
    <source>
        <dbReference type="Proteomes" id="UP000324800"/>
    </source>
</evidence>
<dbReference type="PROSITE" id="PS00108">
    <property type="entry name" value="PROTEIN_KINASE_ST"/>
    <property type="match status" value="1"/>
</dbReference>
<evidence type="ECO:0000256" key="9">
    <source>
        <dbReference type="SAM" id="MobiDB-lite"/>
    </source>
</evidence>
<dbReference type="Pfam" id="PF00069">
    <property type="entry name" value="Pkinase"/>
    <property type="match status" value="1"/>
</dbReference>
<dbReference type="SUPFAM" id="SSF56112">
    <property type="entry name" value="Protein kinase-like (PK-like)"/>
    <property type="match status" value="1"/>
</dbReference>
<keyword evidence="4 11" id="KW-0418">Kinase</keyword>
<dbReference type="SUPFAM" id="SSF52540">
    <property type="entry name" value="P-loop containing nucleoside triphosphate hydrolases"/>
    <property type="match status" value="1"/>
</dbReference>
<dbReference type="EMBL" id="SNRW01001395">
    <property type="protein sequence ID" value="KAA6396556.1"/>
    <property type="molecule type" value="Genomic_DNA"/>
</dbReference>
<feature type="active site" description="Proton acceptor" evidence="6">
    <location>
        <position position="482"/>
    </location>
</feature>
<evidence type="ECO:0000256" key="8">
    <source>
        <dbReference type="PIRSR" id="PIRSR630616-3"/>
    </source>
</evidence>
<keyword evidence="5 7" id="KW-0067">ATP-binding</keyword>
<evidence type="ECO:0000256" key="3">
    <source>
        <dbReference type="ARBA" id="ARBA00022741"/>
    </source>
</evidence>
<accession>A0A5J4WPM0</accession>
<dbReference type="GO" id="GO:0005524">
    <property type="term" value="F:ATP binding"/>
    <property type="evidence" value="ECO:0007669"/>
    <property type="project" value="UniProtKB-KW"/>
</dbReference>
<evidence type="ECO:0000259" key="10">
    <source>
        <dbReference type="PROSITE" id="PS50011"/>
    </source>
</evidence>
<organism evidence="11 12">
    <name type="scientific">Streblomastix strix</name>
    <dbReference type="NCBI Taxonomy" id="222440"/>
    <lineage>
        <taxon>Eukaryota</taxon>
        <taxon>Metamonada</taxon>
        <taxon>Preaxostyla</taxon>
        <taxon>Oxymonadida</taxon>
        <taxon>Streblomastigidae</taxon>
        <taxon>Streblomastix</taxon>
    </lineage>
</organism>
<dbReference type="Gene3D" id="1.10.510.10">
    <property type="entry name" value="Transferase(Phosphotransferase) domain 1"/>
    <property type="match status" value="1"/>
</dbReference>
<dbReference type="GO" id="GO:0004674">
    <property type="term" value="F:protein serine/threonine kinase activity"/>
    <property type="evidence" value="ECO:0007669"/>
    <property type="project" value="UniProtKB-KW"/>
</dbReference>
<feature type="region of interest" description="Disordered" evidence="9">
    <location>
        <begin position="271"/>
        <end position="329"/>
    </location>
</feature>
<dbReference type="Proteomes" id="UP000324800">
    <property type="component" value="Unassembled WGS sequence"/>
</dbReference>
<dbReference type="PROSITE" id="PS50011">
    <property type="entry name" value="PROTEIN_KINASE_DOM"/>
    <property type="match status" value="1"/>
</dbReference>